<name>A0ABN0NZ49_TRELE</name>
<dbReference type="EMBL" id="AWVH01000026">
    <property type="protein sequence ID" value="ERJ93309.1"/>
    <property type="molecule type" value="Genomic_DNA"/>
</dbReference>
<proteinExistence type="predicted"/>
<organism evidence="1 2">
    <name type="scientific">Treponema lecithinolyticum ATCC 700332</name>
    <dbReference type="NCBI Taxonomy" id="1321815"/>
    <lineage>
        <taxon>Bacteria</taxon>
        <taxon>Pseudomonadati</taxon>
        <taxon>Spirochaetota</taxon>
        <taxon>Spirochaetia</taxon>
        <taxon>Spirochaetales</taxon>
        <taxon>Treponemataceae</taxon>
        <taxon>Treponema</taxon>
    </lineage>
</organism>
<evidence type="ECO:0000313" key="2">
    <source>
        <dbReference type="Proteomes" id="UP000016649"/>
    </source>
</evidence>
<comment type="caution">
    <text evidence="1">The sequence shown here is derived from an EMBL/GenBank/DDBJ whole genome shotgun (WGS) entry which is preliminary data.</text>
</comment>
<keyword evidence="2" id="KW-1185">Reference proteome</keyword>
<gene>
    <name evidence="1" type="ORF">HMPREF9193_00982</name>
</gene>
<accession>A0ABN0NZ49</accession>
<sequence length="47" mass="5694">MNLFHNSSYILLAHGRWFYLIFVKKSAQTCVRFRRLFSCTVFMPCLF</sequence>
<dbReference type="Proteomes" id="UP000016649">
    <property type="component" value="Unassembled WGS sequence"/>
</dbReference>
<evidence type="ECO:0000313" key="1">
    <source>
        <dbReference type="EMBL" id="ERJ93309.1"/>
    </source>
</evidence>
<protein>
    <submittedName>
        <fullName evidence="1">Uncharacterized protein</fullName>
    </submittedName>
</protein>
<reference evidence="1 2" key="1">
    <citation type="submission" date="2013-08" db="EMBL/GenBank/DDBJ databases">
        <authorList>
            <person name="Weinstock G."/>
            <person name="Sodergren E."/>
            <person name="Wylie T."/>
            <person name="Fulton L."/>
            <person name="Fulton R."/>
            <person name="Fronick C."/>
            <person name="O'Laughlin M."/>
            <person name="Godfrey J."/>
            <person name="Miner T."/>
            <person name="Herter B."/>
            <person name="Appelbaum E."/>
            <person name="Cordes M."/>
            <person name="Lek S."/>
            <person name="Wollam A."/>
            <person name="Pepin K.H."/>
            <person name="Palsikar V.B."/>
            <person name="Mitreva M."/>
            <person name="Wilson R.K."/>
        </authorList>
    </citation>
    <scope>NUCLEOTIDE SEQUENCE [LARGE SCALE GENOMIC DNA]</scope>
    <source>
        <strain evidence="1 2">ATCC 700332</strain>
    </source>
</reference>